<gene>
    <name evidence="2" type="ORF">ACFOUO_07000</name>
</gene>
<reference evidence="3" key="1">
    <citation type="journal article" date="2019" name="Int. J. Syst. Evol. Microbiol.">
        <title>The Global Catalogue of Microorganisms (GCM) 10K type strain sequencing project: providing services to taxonomists for standard genome sequencing and annotation.</title>
        <authorList>
            <consortium name="The Broad Institute Genomics Platform"/>
            <consortium name="The Broad Institute Genome Sequencing Center for Infectious Disease"/>
            <person name="Wu L."/>
            <person name="Ma J."/>
        </authorList>
    </citation>
    <scope>NUCLEOTIDE SEQUENCE [LARGE SCALE GENOMIC DNA]</scope>
    <source>
        <strain evidence="3">IBRC-M 10813</strain>
    </source>
</reference>
<dbReference type="Proteomes" id="UP001595843">
    <property type="component" value="Unassembled WGS sequence"/>
</dbReference>
<evidence type="ECO:0000313" key="2">
    <source>
        <dbReference type="EMBL" id="MFC4076558.1"/>
    </source>
</evidence>
<organism evidence="2 3">
    <name type="scientific">Salinithrix halophila</name>
    <dbReference type="NCBI Taxonomy" id="1485204"/>
    <lineage>
        <taxon>Bacteria</taxon>
        <taxon>Bacillati</taxon>
        <taxon>Bacillota</taxon>
        <taxon>Bacilli</taxon>
        <taxon>Bacillales</taxon>
        <taxon>Thermoactinomycetaceae</taxon>
        <taxon>Salinithrix</taxon>
    </lineage>
</organism>
<dbReference type="PANTHER" id="PTHR43802">
    <property type="entry name" value="ENOYL-COA HYDRATASE"/>
    <property type="match status" value="1"/>
</dbReference>
<evidence type="ECO:0000256" key="1">
    <source>
        <dbReference type="ARBA" id="ARBA00005254"/>
    </source>
</evidence>
<dbReference type="Gene3D" id="3.90.226.10">
    <property type="entry name" value="2-enoyl-CoA Hydratase, Chain A, domain 1"/>
    <property type="match status" value="1"/>
</dbReference>
<dbReference type="RefSeq" id="WP_380703609.1">
    <property type="nucleotide sequence ID" value="NZ_JBHSAP010000009.1"/>
</dbReference>
<dbReference type="InterPro" id="IPR001753">
    <property type="entry name" value="Enoyl-CoA_hydra/iso"/>
</dbReference>
<name>A0ABV8JCD5_9BACL</name>
<dbReference type="CDD" id="cd06558">
    <property type="entry name" value="crotonase-like"/>
    <property type="match status" value="1"/>
</dbReference>
<dbReference type="PANTHER" id="PTHR43802:SF1">
    <property type="entry name" value="IP11341P-RELATED"/>
    <property type="match status" value="1"/>
</dbReference>
<sequence length="256" mass="28637">METIQTWKRHGIAWIRFHRPAVRNAVNIQMMAELEEQLTVLSEDEDVKVLVFVGDERTFVSGGDLGEFHQLKSKEEVFPVMHRMGRLLERVRDWGKPTIAAVQGTAVGGGCEIVASCDFRLATEGARFGFIQSSLGITTGWGGGSRLLEELPRHQALYLLLSGERVDASLLADWGWIHRILPADGFEKEVERFATTLAQASLPVIQAYVQLANQTRQGQTRAELVAGEAQSCAVLWETEEHLRAVESFLHRTRGKE</sequence>
<keyword evidence="3" id="KW-1185">Reference proteome</keyword>
<comment type="caution">
    <text evidence="2">The sequence shown here is derived from an EMBL/GenBank/DDBJ whole genome shotgun (WGS) entry which is preliminary data.</text>
</comment>
<dbReference type="SUPFAM" id="SSF52096">
    <property type="entry name" value="ClpP/crotonase"/>
    <property type="match status" value="1"/>
</dbReference>
<proteinExistence type="inferred from homology"/>
<dbReference type="EMBL" id="JBHSAP010000009">
    <property type="protein sequence ID" value="MFC4076558.1"/>
    <property type="molecule type" value="Genomic_DNA"/>
</dbReference>
<accession>A0ABV8JCD5</accession>
<evidence type="ECO:0000313" key="3">
    <source>
        <dbReference type="Proteomes" id="UP001595843"/>
    </source>
</evidence>
<dbReference type="Pfam" id="PF00378">
    <property type="entry name" value="ECH_1"/>
    <property type="match status" value="1"/>
</dbReference>
<dbReference type="InterPro" id="IPR029045">
    <property type="entry name" value="ClpP/crotonase-like_dom_sf"/>
</dbReference>
<protein>
    <submittedName>
        <fullName evidence="2">Enoyl-CoA hydratase/isomerase family protein</fullName>
    </submittedName>
</protein>
<comment type="similarity">
    <text evidence="1">Belongs to the enoyl-CoA hydratase/isomerase family.</text>
</comment>